<gene>
    <name evidence="1" type="ORF">Aple_054990</name>
</gene>
<dbReference type="Proteomes" id="UP000377595">
    <property type="component" value="Unassembled WGS sequence"/>
</dbReference>
<name>A0A5M3XSP5_9ACTN</name>
<protein>
    <recommendedName>
        <fullName evidence="3">FAD-dependent oxidoreductase</fullName>
    </recommendedName>
</protein>
<reference evidence="1 2" key="1">
    <citation type="submission" date="2019-10" db="EMBL/GenBank/DDBJ databases">
        <title>Whole genome shotgun sequence of Acrocarpospora pleiomorpha NBRC 16267.</title>
        <authorList>
            <person name="Ichikawa N."/>
            <person name="Kimura A."/>
            <person name="Kitahashi Y."/>
            <person name="Komaki H."/>
            <person name="Oguchi A."/>
        </authorList>
    </citation>
    <scope>NUCLEOTIDE SEQUENCE [LARGE SCALE GENOMIC DNA]</scope>
    <source>
        <strain evidence="1 2">NBRC 16267</strain>
    </source>
</reference>
<evidence type="ECO:0000313" key="2">
    <source>
        <dbReference type="Proteomes" id="UP000377595"/>
    </source>
</evidence>
<dbReference type="AlphaFoldDB" id="A0A5M3XSP5"/>
<dbReference type="OrthoDB" id="5501831at2"/>
<evidence type="ECO:0008006" key="3">
    <source>
        <dbReference type="Google" id="ProtNLM"/>
    </source>
</evidence>
<sequence>MDEITVIGGGLAGLTAAIACAEERARVVLYEGHHTLGGRARSSAAPYIANDGTRVFYADGEPFQWLARRGLAQPYRRLGLKEGRKARVRHRGKLKARVPRPLLAAIVRRGLVAPVDEDFRSWGVRRLGADATDAVAGILGVVTYDADPGRLSAAFVWERFRRATAPQFPAPRYIVGGWGRVVDRMAAHARDLGVRIETGTHADTLPAGPTIVATSLDAARRLLADESLRWESGRAVLLDLGVRRDPRDLFLLSDLDEGGFLERYSSPDPSLAPDGESLVQMQMPMRPGESKADTLARLERVADLGLPGWRDRVTWRREALANGRTGALDLPGVSWRDRPAIERGDGVWLAGDSVAAPGLLSEVSMRSALIAAERAVASVSRPGTASRRSPAAGR</sequence>
<comment type="caution">
    <text evidence="1">The sequence shown here is derived from an EMBL/GenBank/DDBJ whole genome shotgun (WGS) entry which is preliminary data.</text>
</comment>
<keyword evidence="2" id="KW-1185">Reference proteome</keyword>
<proteinExistence type="predicted"/>
<accession>A0A5M3XSP5</accession>
<evidence type="ECO:0000313" key="1">
    <source>
        <dbReference type="EMBL" id="GES22601.1"/>
    </source>
</evidence>
<dbReference type="InterPro" id="IPR036188">
    <property type="entry name" value="FAD/NAD-bd_sf"/>
</dbReference>
<dbReference type="PANTHER" id="PTHR43734">
    <property type="entry name" value="PHYTOENE DESATURASE"/>
    <property type="match status" value="1"/>
</dbReference>
<dbReference type="Gene3D" id="3.90.660.20">
    <property type="entry name" value="Protoporphyrinogen oxidase, mitochondrial, domain 2"/>
    <property type="match status" value="1"/>
</dbReference>
<dbReference type="Gene3D" id="3.50.50.60">
    <property type="entry name" value="FAD/NAD(P)-binding domain"/>
    <property type="match status" value="1"/>
</dbReference>
<dbReference type="SUPFAM" id="SSF51905">
    <property type="entry name" value="FAD/NAD(P)-binding domain"/>
    <property type="match status" value="1"/>
</dbReference>
<dbReference type="RefSeq" id="WP_155347546.1">
    <property type="nucleotide sequence ID" value="NZ_BAAAHM010000035.1"/>
</dbReference>
<organism evidence="1 2">
    <name type="scientific">Acrocarpospora pleiomorpha</name>
    <dbReference type="NCBI Taxonomy" id="90975"/>
    <lineage>
        <taxon>Bacteria</taxon>
        <taxon>Bacillati</taxon>
        <taxon>Actinomycetota</taxon>
        <taxon>Actinomycetes</taxon>
        <taxon>Streptosporangiales</taxon>
        <taxon>Streptosporangiaceae</taxon>
        <taxon>Acrocarpospora</taxon>
    </lineage>
</organism>
<dbReference type="Gene3D" id="1.10.3110.10">
    <property type="entry name" value="protoporphyrinogen ix oxidase, domain 3"/>
    <property type="match status" value="1"/>
</dbReference>
<dbReference type="Pfam" id="PF13450">
    <property type="entry name" value="NAD_binding_8"/>
    <property type="match status" value="1"/>
</dbReference>
<dbReference type="PANTHER" id="PTHR43734:SF1">
    <property type="entry name" value="PHYTOENE DESATURASE"/>
    <property type="match status" value="1"/>
</dbReference>
<dbReference type="EMBL" id="BLAF01000032">
    <property type="protein sequence ID" value="GES22601.1"/>
    <property type="molecule type" value="Genomic_DNA"/>
</dbReference>